<organism evidence="1 2">
    <name type="scientific">Rhabditophanes sp. KR3021</name>
    <dbReference type="NCBI Taxonomy" id="114890"/>
    <lineage>
        <taxon>Eukaryota</taxon>
        <taxon>Metazoa</taxon>
        <taxon>Ecdysozoa</taxon>
        <taxon>Nematoda</taxon>
        <taxon>Chromadorea</taxon>
        <taxon>Rhabditida</taxon>
        <taxon>Tylenchina</taxon>
        <taxon>Panagrolaimomorpha</taxon>
        <taxon>Strongyloidoidea</taxon>
        <taxon>Alloionematidae</taxon>
        <taxon>Rhabditophanes</taxon>
    </lineage>
</organism>
<accession>A0AC35TLM9</accession>
<evidence type="ECO:0000313" key="1">
    <source>
        <dbReference type="Proteomes" id="UP000095286"/>
    </source>
</evidence>
<name>A0AC35TLM9_9BILA</name>
<reference evidence="2" key="1">
    <citation type="submission" date="2016-11" db="UniProtKB">
        <authorList>
            <consortium name="WormBaseParasite"/>
        </authorList>
    </citation>
    <scope>IDENTIFICATION</scope>
    <source>
        <strain evidence="2">KR3021</strain>
    </source>
</reference>
<dbReference type="WBParaSite" id="RSKR_0000207900.1">
    <property type="protein sequence ID" value="RSKR_0000207900.1"/>
    <property type="gene ID" value="RSKR_0000207900"/>
</dbReference>
<sequence length="179" mass="20736">MLSQHESLRYNIFVYGTLKRNEPNNHMLLDAANGNSLFRGSALTDDKFLMVIGSKYNIPFCLDIQEKGSSQIIGEVYEIDENMLDSLDVFEGFPKFYDRKEITVNTSDNRTINAWIYLLSDWSDTFLQSCSTPINNYFSLGSHGRRYVKSETCTTIEEFMAFVHHKERTKDTILTKNEE</sequence>
<evidence type="ECO:0000313" key="2">
    <source>
        <dbReference type="WBParaSite" id="RSKR_0000207900.1"/>
    </source>
</evidence>
<dbReference type="Proteomes" id="UP000095286">
    <property type="component" value="Unplaced"/>
</dbReference>
<protein>
    <submittedName>
        <fullName evidence="2">Gamma-glutamylcyclotransferase family protein</fullName>
    </submittedName>
</protein>
<proteinExistence type="predicted"/>